<dbReference type="PROSITE" id="PS01097">
    <property type="entry name" value="HUPF_HYPC"/>
    <property type="match status" value="1"/>
</dbReference>
<dbReference type="Pfam" id="PF01455">
    <property type="entry name" value="HupF_HypC"/>
    <property type="match status" value="1"/>
</dbReference>
<dbReference type="Gene3D" id="2.30.30.140">
    <property type="match status" value="1"/>
</dbReference>
<dbReference type="GO" id="GO:1902670">
    <property type="term" value="F:carbon dioxide binding"/>
    <property type="evidence" value="ECO:0007669"/>
    <property type="project" value="TreeGrafter"/>
</dbReference>
<sequence length="85" mass="9298">MCLAVPGKIIGFEDTIESVFKIGKVSFDGVVKKINLGLVPEAKEGDYVLVHVGVAMSIVDEEEAKRTMDFLLGTDELDDIRPDDD</sequence>
<comment type="similarity">
    <text evidence="1">Belongs to the HupF/HypC family.</text>
</comment>
<accession>A0A4Q8QFG4</accession>
<comment type="caution">
    <text evidence="2">The sequence shown here is derived from an EMBL/GenBank/DDBJ whole genome shotgun (WGS) entry which is preliminary data.</text>
</comment>
<evidence type="ECO:0000313" key="3">
    <source>
        <dbReference type="Proteomes" id="UP000291981"/>
    </source>
</evidence>
<keyword evidence="3" id="KW-1185">Reference proteome</keyword>
<dbReference type="InterPro" id="IPR019812">
    <property type="entry name" value="Hydgase_assmbl_chp_CS"/>
</dbReference>
<dbReference type="AlphaFoldDB" id="A0A4Q8QFG4"/>
<evidence type="ECO:0000313" key="2">
    <source>
        <dbReference type="EMBL" id="TAI49262.1"/>
    </source>
</evidence>
<dbReference type="GO" id="GO:0051604">
    <property type="term" value="P:protein maturation"/>
    <property type="evidence" value="ECO:0007669"/>
    <property type="project" value="TreeGrafter"/>
</dbReference>
<dbReference type="NCBIfam" id="TIGR00074">
    <property type="entry name" value="hypC_hupF"/>
    <property type="match status" value="1"/>
</dbReference>
<dbReference type="PANTHER" id="PTHR35177:SF2">
    <property type="entry name" value="HYDROGENASE MATURATION FACTOR HYBG"/>
    <property type="match status" value="1"/>
</dbReference>
<evidence type="ECO:0000256" key="1">
    <source>
        <dbReference type="ARBA" id="ARBA00006018"/>
    </source>
</evidence>
<dbReference type="GO" id="GO:0005506">
    <property type="term" value="F:iron ion binding"/>
    <property type="evidence" value="ECO:0007669"/>
    <property type="project" value="TreeGrafter"/>
</dbReference>
<name>A0A4Q8QFG4_9FLAO</name>
<proteinExistence type="inferred from homology"/>
<dbReference type="OrthoDB" id="9806017at2"/>
<dbReference type="PANTHER" id="PTHR35177">
    <property type="entry name" value="HYDROGENASE MATURATION FACTOR HYBG"/>
    <property type="match status" value="1"/>
</dbReference>
<dbReference type="Proteomes" id="UP000291981">
    <property type="component" value="Unassembled WGS sequence"/>
</dbReference>
<dbReference type="SUPFAM" id="SSF159127">
    <property type="entry name" value="HupF/HypC-like"/>
    <property type="match status" value="1"/>
</dbReference>
<protein>
    <submittedName>
        <fullName evidence="2">HypC/HybG/HupF family hydrogenase formation chaperone</fullName>
    </submittedName>
</protein>
<organism evidence="2 3">
    <name type="scientific">Flagellimonas allohymeniacidonis</name>
    <dbReference type="NCBI Taxonomy" id="2517819"/>
    <lineage>
        <taxon>Bacteria</taxon>
        <taxon>Pseudomonadati</taxon>
        <taxon>Bacteroidota</taxon>
        <taxon>Flavobacteriia</taxon>
        <taxon>Flavobacteriales</taxon>
        <taxon>Flavobacteriaceae</taxon>
        <taxon>Flagellimonas</taxon>
    </lineage>
</organism>
<dbReference type="RefSeq" id="WP_130610816.1">
    <property type="nucleotide sequence ID" value="NZ_SGIU01000001.1"/>
</dbReference>
<dbReference type="EMBL" id="SGIU01000001">
    <property type="protein sequence ID" value="TAI49262.1"/>
    <property type="molecule type" value="Genomic_DNA"/>
</dbReference>
<dbReference type="PRINTS" id="PR00445">
    <property type="entry name" value="HUPFHYPC"/>
</dbReference>
<reference evidence="2 3" key="1">
    <citation type="submission" date="2019-02" db="EMBL/GenBank/DDBJ databases">
        <title>Draft genome sequence of Muricauda sp. 176CP4-71.</title>
        <authorList>
            <person name="Park J.-S."/>
        </authorList>
    </citation>
    <scope>NUCLEOTIDE SEQUENCE [LARGE SCALE GENOMIC DNA]</scope>
    <source>
        <strain evidence="2 3">176CP4-71</strain>
    </source>
</reference>
<dbReference type="InterPro" id="IPR001109">
    <property type="entry name" value="Hydrogenase_HupF/HypC"/>
</dbReference>
<gene>
    <name evidence="2" type="ORF">EW142_05550</name>
</gene>